<feature type="compositionally biased region" description="Low complexity" evidence="1">
    <location>
        <begin position="146"/>
        <end position="160"/>
    </location>
</feature>
<gene>
    <name evidence="2" type="ORF">BT96DRAFT_1003161</name>
</gene>
<evidence type="ECO:0000256" key="1">
    <source>
        <dbReference type="SAM" id="MobiDB-lite"/>
    </source>
</evidence>
<proteinExistence type="predicted"/>
<feature type="region of interest" description="Disordered" evidence="1">
    <location>
        <begin position="136"/>
        <end position="170"/>
    </location>
</feature>
<dbReference type="OrthoDB" id="3149508at2759"/>
<keyword evidence="3" id="KW-1185">Reference proteome</keyword>
<evidence type="ECO:0000313" key="2">
    <source>
        <dbReference type="EMBL" id="KAE9389522.1"/>
    </source>
</evidence>
<name>A0A6A4GUM2_9AGAR</name>
<dbReference type="InterPro" id="IPR040521">
    <property type="entry name" value="KDZ"/>
</dbReference>
<dbReference type="Pfam" id="PF18758">
    <property type="entry name" value="KDZ"/>
    <property type="match status" value="1"/>
</dbReference>
<dbReference type="EMBL" id="ML769693">
    <property type="protein sequence ID" value="KAE9389522.1"/>
    <property type="molecule type" value="Genomic_DNA"/>
</dbReference>
<feature type="region of interest" description="Disordered" evidence="1">
    <location>
        <begin position="1"/>
        <end position="26"/>
    </location>
</feature>
<protein>
    <submittedName>
        <fullName evidence="2">Uncharacterized protein</fullName>
    </submittedName>
</protein>
<dbReference type="Proteomes" id="UP000799118">
    <property type="component" value="Unassembled WGS sequence"/>
</dbReference>
<dbReference type="AlphaFoldDB" id="A0A6A4GUM2"/>
<accession>A0A6A4GUM2</accession>
<feature type="compositionally biased region" description="Polar residues" evidence="1">
    <location>
        <begin position="161"/>
        <end position="170"/>
    </location>
</feature>
<evidence type="ECO:0000313" key="3">
    <source>
        <dbReference type="Proteomes" id="UP000799118"/>
    </source>
</evidence>
<organism evidence="2 3">
    <name type="scientific">Gymnopus androsaceus JB14</name>
    <dbReference type="NCBI Taxonomy" id="1447944"/>
    <lineage>
        <taxon>Eukaryota</taxon>
        <taxon>Fungi</taxon>
        <taxon>Dikarya</taxon>
        <taxon>Basidiomycota</taxon>
        <taxon>Agaricomycotina</taxon>
        <taxon>Agaricomycetes</taxon>
        <taxon>Agaricomycetidae</taxon>
        <taxon>Agaricales</taxon>
        <taxon>Marasmiineae</taxon>
        <taxon>Omphalotaceae</taxon>
        <taxon>Gymnopus</taxon>
    </lineage>
</organism>
<sequence>MPKAATSKTPTLHSNAMCNPTTKTSQCNANRENIQQLLYNIRHAAGLPKSFRRPALGLGEYAKAKPEVFTGDMDNVNSPDHLCFLELRQLYYLVYHSNQFSRIIRDPQQIPLHYLQANNELLNLLLARKMLRPIPRTGLKGKKDSSPTSSSSTTVSHSNTAPANRSCNVMSSGTSARTFTSMPLVISDDKDDSDIEIINVESGAPNYQRIMVERATLNSSPATSSAAPKPIFLRDDANSKARWDRIIAKAMSSSPASSDKDEVKLCFRTKHGAQTSITLYVFTKTNSDIRPIHVKLGIAPGSIILLGENLDKQLNSQQYMNASAPRQTVTTVSGSTTFTHTTIIALSPATQSTPQPTPQTLTPQSELVDDTMEQDEVPIEDFSEETKTQHAKLLAEYSDIFSLAAKLLMQKEADHCIGTPCSCGGAAHESSLLNGQRIHRKCPGSAVTPVSNIPKAPLFQDPYKQFLFVTCIWPLLEAEKRFGRLHGDGMNQLFPHHPKDNLMVYCPACLEPDVNMEPGWEKTPSHLRFSIVDLAMELDLEAALIDWGHEPDCVWSYDNVCALSPNISVRWHKYHKRFAHLIDKSHWIIPVIHVKNHAEGCGYLYCYCYKPCLAHLHGNTAEFSWAIFNVIGPAVLQMSPGH</sequence>
<reference evidence="2" key="1">
    <citation type="journal article" date="2019" name="Environ. Microbiol.">
        <title>Fungal ecological strategies reflected in gene transcription - a case study of two litter decomposers.</title>
        <authorList>
            <person name="Barbi F."/>
            <person name="Kohler A."/>
            <person name="Barry K."/>
            <person name="Baskaran P."/>
            <person name="Daum C."/>
            <person name="Fauchery L."/>
            <person name="Ihrmark K."/>
            <person name="Kuo A."/>
            <person name="LaButti K."/>
            <person name="Lipzen A."/>
            <person name="Morin E."/>
            <person name="Grigoriev I.V."/>
            <person name="Henrissat B."/>
            <person name="Lindahl B."/>
            <person name="Martin F."/>
        </authorList>
    </citation>
    <scope>NUCLEOTIDE SEQUENCE</scope>
    <source>
        <strain evidence="2">JB14</strain>
    </source>
</reference>